<organism evidence="1 2">
    <name type="scientific">Capsaspora owczarzaki (strain ATCC 30864)</name>
    <dbReference type="NCBI Taxonomy" id="595528"/>
    <lineage>
        <taxon>Eukaryota</taxon>
        <taxon>Filasterea</taxon>
        <taxon>Capsaspora</taxon>
    </lineage>
</organism>
<dbReference type="EMBL" id="KE346373">
    <property type="protein sequence ID" value="KJE97151.1"/>
    <property type="molecule type" value="Genomic_DNA"/>
</dbReference>
<accession>A0A0D2UQ82</accession>
<sequence>MVQFLYRLQRPMLSSGGAFFFLHFRLVLKLHTQTYSSKHLATSEKKAAASAVDLANLRFIRSQPPLVRVPPLQLENTRTVFSIILASFPNQGSIPSLVKPHL</sequence>
<name>A0A0D2UQ82_CAPO3</name>
<keyword evidence="2" id="KW-1185">Reference proteome</keyword>
<evidence type="ECO:0000313" key="2">
    <source>
        <dbReference type="Proteomes" id="UP000008743"/>
    </source>
</evidence>
<protein>
    <submittedName>
        <fullName evidence="1">Uncharacterized protein</fullName>
    </submittedName>
</protein>
<dbReference type="Proteomes" id="UP000008743">
    <property type="component" value="Unassembled WGS sequence"/>
</dbReference>
<proteinExistence type="predicted"/>
<evidence type="ECO:0000313" key="1">
    <source>
        <dbReference type="EMBL" id="KJE97151.1"/>
    </source>
</evidence>
<dbReference type="InParanoid" id="A0A0D2UQ82"/>
<dbReference type="AlphaFoldDB" id="A0A0D2UQ82"/>
<reference evidence="2" key="1">
    <citation type="submission" date="2011-02" db="EMBL/GenBank/DDBJ databases">
        <title>The Genome Sequence of Capsaspora owczarzaki ATCC 30864.</title>
        <authorList>
            <person name="Russ C."/>
            <person name="Cuomo C."/>
            <person name="Burger G."/>
            <person name="Gray M.W."/>
            <person name="Holland P.W.H."/>
            <person name="King N."/>
            <person name="Lang F.B.F."/>
            <person name="Roger A.J."/>
            <person name="Ruiz-Trillo I."/>
            <person name="Young S.K."/>
            <person name="Zeng Q."/>
            <person name="Gargeya S."/>
            <person name="Alvarado L."/>
            <person name="Berlin A."/>
            <person name="Chapman S.B."/>
            <person name="Chen Z."/>
            <person name="Freedman E."/>
            <person name="Gellesch M."/>
            <person name="Goldberg J."/>
            <person name="Griggs A."/>
            <person name="Gujja S."/>
            <person name="Heilman E."/>
            <person name="Heiman D."/>
            <person name="Howarth C."/>
            <person name="Mehta T."/>
            <person name="Neiman D."/>
            <person name="Pearson M."/>
            <person name="Roberts A."/>
            <person name="Saif S."/>
            <person name="Shea T."/>
            <person name="Shenoy N."/>
            <person name="Sisk P."/>
            <person name="Stolte C."/>
            <person name="Sykes S."/>
            <person name="White J."/>
            <person name="Yandava C."/>
            <person name="Haas B."/>
            <person name="Nusbaum C."/>
            <person name="Birren B."/>
        </authorList>
    </citation>
    <scope>NUCLEOTIDE SEQUENCE</scope>
    <source>
        <strain evidence="2">ATCC 30864</strain>
    </source>
</reference>
<gene>
    <name evidence="1" type="ORF">CAOG_010087</name>
</gene>